<evidence type="ECO:0000256" key="3">
    <source>
        <dbReference type="ARBA" id="ARBA00022824"/>
    </source>
</evidence>
<dbReference type="Pfam" id="PF13181">
    <property type="entry name" value="TPR_8"/>
    <property type="match status" value="1"/>
</dbReference>
<feature type="signal peptide" evidence="7">
    <location>
        <begin position="1"/>
        <end position="19"/>
    </location>
</feature>
<dbReference type="SUPFAM" id="SSF46565">
    <property type="entry name" value="Chaperone J-domain"/>
    <property type="match status" value="1"/>
</dbReference>
<evidence type="ECO:0000256" key="1">
    <source>
        <dbReference type="ARBA" id="ARBA00004240"/>
    </source>
</evidence>
<sequence>MLLPLRVLAVGAALPFALALSPASIPADTPVSKLIATANQQLAAGNAQDALAYFDAAVTRDPKNYLTLFKRGATYLSLGKNNQAQLDFDKVLAIKPDFEGALIQRAKLKSRHGDWDAARKDYETAGKKGGPEITELEEAQGAATLAAEAEQQGDWDGCITNAGVAVMVAGGNLELRKLRARCRFEKGEVAEGVNDLQHVLQINSGSIEPHLQSSAMTFYSLGETDKGLAHIRKCLQSDPDSKSCMKLMKREKALDKQLKKAKGLMEKRQYAGAVKLLIKSSESAGLLEDVKEDIKQYKEEGYIHKKTPDGLYTNLVEMVCEAYVEMNNKKRAEPYCAEAHKLNPNNLHGLILDAERKIDADEFEPAIHILNDAKEKAKEQGNQQLQRKIQELQQKAHNLLKRSKQKDYYKVLGVSRDADEREIKRAYRKLTKEHHPDKASQKDITPEEAQKKMASINEAYEVLSDPELKARFDNGDDPNDNEGQSNPFQGSPFGGPGGQQFFMRQGGPGGSFKFHAGGGGFGGGFPGGGLDNAEQFWEELDDIVCARCDSHEAIDSTLRQYLAFANNFHEEYLQTEDDLKQCASTLLEHSIYTKNKDYVRRQFVYSLLQEDDPPTLQVVAAVLLIDGLADDDDQQVFHMMNKEGAFSRLVELIRNTDLDEQKNLHRLLLQLIYEMSRIERLSAEELAVVDDAFVLGLFQTVEELFGDSNDPFCYHVIRVLLVLNEQYFVANIPTPAVPLTNRVIKALSTHGNIYKTFGENMILLLNRETEASLTLLILKLLYLLFLNEKTCDYFYTNDLYVLIDIIIRNLLDLPSDDTTSAAIRHTYLRVLHPLLANSQVNRPPHYKPDELLKMLDYLSAANDNPWRHFESHDETTIRLAKRCAEVAWLNKRRASFSLDGTAEGRDSPNQEGHKAVAQRMLGMSVPTAGESALSVVEVAAHQEKPGVQTPSKVRDAQE</sequence>
<proteinExistence type="predicted"/>
<comment type="subcellular location">
    <subcellularLocation>
        <location evidence="1">Endoplasmic reticulum</location>
    </subcellularLocation>
</comment>
<comment type="caution">
    <text evidence="9">The sequence shown here is derived from an EMBL/GenBank/DDBJ whole genome shotgun (WGS) entry which is preliminary data.</text>
</comment>
<dbReference type="CDD" id="cd06257">
    <property type="entry name" value="DnaJ"/>
    <property type="match status" value="1"/>
</dbReference>
<feature type="coiled-coil region" evidence="5">
    <location>
        <begin position="371"/>
        <end position="402"/>
    </location>
</feature>
<feature type="compositionally biased region" description="Basic and acidic residues" evidence="6">
    <location>
        <begin position="433"/>
        <end position="450"/>
    </location>
</feature>
<evidence type="ECO:0000313" key="10">
    <source>
        <dbReference type="Proteomes" id="UP001430584"/>
    </source>
</evidence>
<dbReference type="Proteomes" id="UP001430584">
    <property type="component" value="Unassembled WGS sequence"/>
</dbReference>
<dbReference type="Pfam" id="PF00226">
    <property type="entry name" value="DnaJ"/>
    <property type="match status" value="1"/>
</dbReference>
<dbReference type="PRINTS" id="PR00625">
    <property type="entry name" value="JDOMAIN"/>
</dbReference>
<feature type="domain" description="J" evidence="8">
    <location>
        <begin position="407"/>
        <end position="476"/>
    </location>
</feature>
<keyword evidence="3" id="KW-0256">Endoplasmic reticulum</keyword>
<reference evidence="9 10" key="1">
    <citation type="submission" date="2024-02" db="EMBL/GenBank/DDBJ databases">
        <title>De novo assembly and annotation of 12 fungi associated with fruit tree decline syndrome in Ontario, Canada.</title>
        <authorList>
            <person name="Sulman M."/>
            <person name="Ellouze W."/>
            <person name="Ilyukhin E."/>
        </authorList>
    </citation>
    <scope>NUCLEOTIDE SEQUENCE [LARGE SCALE GENOMIC DNA]</scope>
    <source>
        <strain evidence="9 10">FDS-637</strain>
    </source>
</reference>
<dbReference type="InterPro" id="IPR018556">
    <property type="entry name" value="SPIN90/Ldb17_LRD"/>
</dbReference>
<name>A0ABR3CJB9_9PEZI</name>
<keyword evidence="5" id="KW-0175">Coiled coil</keyword>
<dbReference type="PANTHER" id="PTHR44140:SF2">
    <property type="entry name" value="LD25575P"/>
    <property type="match status" value="1"/>
</dbReference>
<feature type="chain" id="PRO_5045994446" description="J domain-containing protein" evidence="7">
    <location>
        <begin position="20"/>
        <end position="958"/>
    </location>
</feature>
<dbReference type="SMART" id="SM00271">
    <property type="entry name" value="DnaJ"/>
    <property type="match status" value="1"/>
</dbReference>
<keyword evidence="2 7" id="KW-0732">Signal</keyword>
<accession>A0ABR3CJB9</accession>
<keyword evidence="10" id="KW-1185">Reference proteome</keyword>
<dbReference type="InterPro" id="IPR016024">
    <property type="entry name" value="ARM-type_fold"/>
</dbReference>
<dbReference type="PANTHER" id="PTHR44140">
    <property type="entry name" value="LD25575P"/>
    <property type="match status" value="1"/>
</dbReference>
<dbReference type="PROSITE" id="PS50076">
    <property type="entry name" value="DNAJ_2"/>
    <property type="match status" value="1"/>
</dbReference>
<dbReference type="PROSITE" id="PS50005">
    <property type="entry name" value="TPR"/>
    <property type="match status" value="1"/>
</dbReference>
<evidence type="ECO:0000313" key="9">
    <source>
        <dbReference type="EMBL" id="KAL0260722.1"/>
    </source>
</evidence>
<dbReference type="Gene3D" id="1.10.287.110">
    <property type="entry name" value="DnaJ domain"/>
    <property type="match status" value="1"/>
</dbReference>
<dbReference type="InterPro" id="IPR036869">
    <property type="entry name" value="J_dom_sf"/>
</dbReference>
<evidence type="ECO:0000256" key="6">
    <source>
        <dbReference type="SAM" id="MobiDB-lite"/>
    </source>
</evidence>
<organism evidence="9 10">
    <name type="scientific">Diplodia seriata</name>
    <dbReference type="NCBI Taxonomy" id="420778"/>
    <lineage>
        <taxon>Eukaryota</taxon>
        <taxon>Fungi</taxon>
        <taxon>Dikarya</taxon>
        <taxon>Ascomycota</taxon>
        <taxon>Pezizomycotina</taxon>
        <taxon>Dothideomycetes</taxon>
        <taxon>Dothideomycetes incertae sedis</taxon>
        <taxon>Botryosphaeriales</taxon>
        <taxon>Botryosphaeriaceae</taxon>
        <taxon>Diplodia</taxon>
    </lineage>
</organism>
<evidence type="ECO:0000256" key="4">
    <source>
        <dbReference type="PROSITE-ProRule" id="PRU00339"/>
    </source>
</evidence>
<feature type="repeat" description="TPR" evidence="4">
    <location>
        <begin position="65"/>
        <end position="98"/>
    </location>
</feature>
<dbReference type="GeneID" id="92008497"/>
<dbReference type="InterPro" id="IPR019734">
    <property type="entry name" value="TPR_rpt"/>
</dbReference>
<dbReference type="EMBL" id="JAJVCZ030000004">
    <property type="protein sequence ID" value="KAL0260722.1"/>
    <property type="molecule type" value="Genomic_DNA"/>
</dbReference>
<protein>
    <recommendedName>
        <fullName evidence="8">J domain-containing protein</fullName>
    </recommendedName>
</protein>
<dbReference type="SUPFAM" id="SSF48371">
    <property type="entry name" value="ARM repeat"/>
    <property type="match status" value="1"/>
</dbReference>
<dbReference type="Gene3D" id="1.25.40.10">
    <property type="entry name" value="Tetratricopeptide repeat domain"/>
    <property type="match status" value="1"/>
</dbReference>
<feature type="region of interest" description="Disordered" evidence="6">
    <location>
        <begin position="428"/>
        <end position="450"/>
    </location>
</feature>
<dbReference type="SUPFAM" id="SSF48452">
    <property type="entry name" value="TPR-like"/>
    <property type="match status" value="3"/>
</dbReference>
<evidence type="ECO:0000256" key="2">
    <source>
        <dbReference type="ARBA" id="ARBA00022729"/>
    </source>
</evidence>
<evidence type="ECO:0000259" key="8">
    <source>
        <dbReference type="PROSITE" id="PS50076"/>
    </source>
</evidence>
<feature type="region of interest" description="Disordered" evidence="6">
    <location>
        <begin position="469"/>
        <end position="506"/>
    </location>
</feature>
<dbReference type="RefSeq" id="XP_066633751.1">
    <property type="nucleotide sequence ID" value="XM_066775870.1"/>
</dbReference>
<keyword evidence="4" id="KW-0802">TPR repeat</keyword>
<dbReference type="InterPro" id="IPR001623">
    <property type="entry name" value="DnaJ_domain"/>
</dbReference>
<dbReference type="Pfam" id="PF09431">
    <property type="entry name" value="SPIN90_LRD"/>
    <property type="match status" value="1"/>
</dbReference>
<dbReference type="SMART" id="SM00028">
    <property type="entry name" value="TPR"/>
    <property type="match status" value="5"/>
</dbReference>
<dbReference type="InterPro" id="IPR011990">
    <property type="entry name" value="TPR-like_helical_dom_sf"/>
</dbReference>
<evidence type="ECO:0000256" key="5">
    <source>
        <dbReference type="SAM" id="Coils"/>
    </source>
</evidence>
<evidence type="ECO:0000256" key="7">
    <source>
        <dbReference type="SAM" id="SignalP"/>
    </source>
</evidence>
<gene>
    <name evidence="9" type="ORF">SLS55_004412</name>
</gene>
<dbReference type="InterPro" id="IPR051727">
    <property type="entry name" value="DnaJ_C3_Co-chaperones"/>
</dbReference>